<feature type="DNA-binding region" description="OmpR/PhoB-type" evidence="4">
    <location>
        <begin position="144"/>
        <end position="243"/>
    </location>
</feature>
<evidence type="ECO:0000256" key="1">
    <source>
        <dbReference type="ARBA" id="ARBA00023015"/>
    </source>
</evidence>
<dbReference type="CDD" id="cd00383">
    <property type="entry name" value="trans_reg_C"/>
    <property type="match status" value="1"/>
</dbReference>
<evidence type="ECO:0000256" key="3">
    <source>
        <dbReference type="ARBA" id="ARBA00023163"/>
    </source>
</evidence>
<evidence type="ECO:0000259" key="5">
    <source>
        <dbReference type="PROSITE" id="PS51755"/>
    </source>
</evidence>
<dbReference type="EMBL" id="MIEK01000078">
    <property type="protein sequence ID" value="OEH80926.1"/>
    <property type="molecule type" value="Genomic_DNA"/>
</dbReference>
<dbReference type="InterPro" id="IPR001867">
    <property type="entry name" value="OmpR/PhoB-type_DNA-bd"/>
</dbReference>
<dbReference type="GO" id="GO:0003677">
    <property type="term" value="F:DNA binding"/>
    <property type="evidence" value="ECO:0007669"/>
    <property type="project" value="UniProtKB-UniRule"/>
</dbReference>
<proteinExistence type="predicted"/>
<keyword evidence="7" id="KW-1185">Reference proteome</keyword>
<dbReference type="RefSeq" id="WP_069700213.1">
    <property type="nucleotide sequence ID" value="NZ_JAGGMA010000006.1"/>
</dbReference>
<dbReference type="SUPFAM" id="SSF46894">
    <property type="entry name" value="C-terminal effector domain of the bipartite response regulators"/>
    <property type="match status" value="1"/>
</dbReference>
<evidence type="ECO:0000313" key="6">
    <source>
        <dbReference type="EMBL" id="OEH80926.1"/>
    </source>
</evidence>
<evidence type="ECO:0000256" key="4">
    <source>
        <dbReference type="PROSITE-ProRule" id="PRU01091"/>
    </source>
</evidence>
<gene>
    <name evidence="6" type="ORF">BCR26_06765</name>
</gene>
<organism evidence="6 7">
    <name type="scientific">Enterococcus rivorum</name>
    <dbReference type="NCBI Taxonomy" id="762845"/>
    <lineage>
        <taxon>Bacteria</taxon>
        <taxon>Bacillati</taxon>
        <taxon>Bacillota</taxon>
        <taxon>Bacilli</taxon>
        <taxon>Lactobacillales</taxon>
        <taxon>Enterococcaceae</taxon>
        <taxon>Enterococcus</taxon>
    </lineage>
</organism>
<comment type="caution">
    <text evidence="6">The sequence shown here is derived from an EMBL/GenBank/DDBJ whole genome shotgun (WGS) entry which is preliminary data.</text>
</comment>
<dbReference type="OrthoDB" id="2195013at2"/>
<protein>
    <recommendedName>
        <fullName evidence="5">OmpR/PhoB-type domain-containing protein</fullName>
    </recommendedName>
</protein>
<feature type="domain" description="OmpR/PhoB-type" evidence="5">
    <location>
        <begin position="144"/>
        <end position="243"/>
    </location>
</feature>
<reference evidence="6 7" key="1">
    <citation type="submission" date="2016-09" db="EMBL/GenBank/DDBJ databases">
        <authorList>
            <person name="Capua I."/>
            <person name="De Benedictis P."/>
            <person name="Joannis T."/>
            <person name="Lombin L.H."/>
            <person name="Cattoli G."/>
        </authorList>
    </citation>
    <scope>NUCLEOTIDE SEQUENCE [LARGE SCALE GENOMIC DNA]</scope>
    <source>
        <strain evidence="6 7">LMG 25899</strain>
    </source>
</reference>
<keyword evidence="3" id="KW-0804">Transcription</keyword>
<evidence type="ECO:0000256" key="2">
    <source>
        <dbReference type="ARBA" id="ARBA00023125"/>
    </source>
</evidence>
<keyword evidence="1" id="KW-0805">Transcription regulation</keyword>
<accession>A0A1E5KST6</accession>
<dbReference type="Gene3D" id="1.10.10.10">
    <property type="entry name" value="Winged helix-like DNA-binding domain superfamily/Winged helix DNA-binding domain"/>
    <property type="match status" value="1"/>
</dbReference>
<sequence>MYKVGILSSSNKLEEEIVTLFKQVKVNVNLIQTEKIDEHLHSYDGIIIHEEKDSNFSRMCELFLVIKGKFSFYVWIFSEQVSSINRQIYLQLGADSIFGDTHFPEEIALHIKNALDRQKNFYQKSLEAQTNKPHYLHAKKKELDSCFKLNAKNLSLEIVKGKNQGVEISLTRLEYQLLNVLYSRPREAFTYKEIYECLWEENYQENPYRISNLVFHIRGKLMKATINPMIISTVRSKGYMLDI</sequence>
<dbReference type="InterPro" id="IPR016032">
    <property type="entry name" value="Sig_transdc_resp-reg_C-effctor"/>
</dbReference>
<evidence type="ECO:0000313" key="7">
    <source>
        <dbReference type="Proteomes" id="UP000095256"/>
    </source>
</evidence>
<dbReference type="InterPro" id="IPR036388">
    <property type="entry name" value="WH-like_DNA-bd_sf"/>
</dbReference>
<dbReference type="SMART" id="SM00862">
    <property type="entry name" value="Trans_reg_C"/>
    <property type="match status" value="1"/>
</dbReference>
<dbReference type="GO" id="GO:0000160">
    <property type="term" value="P:phosphorelay signal transduction system"/>
    <property type="evidence" value="ECO:0007669"/>
    <property type="project" value="InterPro"/>
</dbReference>
<dbReference type="Pfam" id="PF00486">
    <property type="entry name" value="Trans_reg_C"/>
    <property type="match status" value="1"/>
</dbReference>
<keyword evidence="2 4" id="KW-0238">DNA-binding</keyword>
<dbReference type="STRING" id="762845.BCR26_06765"/>
<dbReference type="AlphaFoldDB" id="A0A1E5KST6"/>
<dbReference type="Proteomes" id="UP000095256">
    <property type="component" value="Unassembled WGS sequence"/>
</dbReference>
<dbReference type="PROSITE" id="PS51755">
    <property type="entry name" value="OMPR_PHOB"/>
    <property type="match status" value="1"/>
</dbReference>
<name>A0A1E5KST6_9ENTE</name>
<dbReference type="GO" id="GO:0006355">
    <property type="term" value="P:regulation of DNA-templated transcription"/>
    <property type="evidence" value="ECO:0007669"/>
    <property type="project" value="InterPro"/>
</dbReference>